<dbReference type="PANTHER" id="PTHR10127:SF780">
    <property type="entry name" value="METALLOENDOPEPTIDASE"/>
    <property type="match status" value="1"/>
</dbReference>
<protein>
    <recommendedName>
        <fullName evidence="7">Metalloendopeptidase</fullName>
        <ecNumber evidence="7">3.4.24.-</ecNumber>
    </recommendedName>
</protein>
<dbReference type="InterPro" id="IPR034035">
    <property type="entry name" value="Astacin-like_dom"/>
</dbReference>
<keyword evidence="7" id="KW-0732">Signal</keyword>
<feature type="binding site" evidence="6">
    <location>
        <position position="158"/>
    </location>
    <ligand>
        <name>Zn(2+)</name>
        <dbReference type="ChEBI" id="CHEBI:29105"/>
        <note>catalytic</note>
    </ligand>
</feature>
<keyword evidence="2 6" id="KW-0479">Metal-binding</keyword>
<dbReference type="OrthoDB" id="291007at2759"/>
<reference evidence="9 10" key="1">
    <citation type="submission" date="2015-12" db="EMBL/GenBank/DDBJ databases">
        <title>The genome of Folsomia candida.</title>
        <authorList>
            <person name="Faddeeva A."/>
            <person name="Derks M.F."/>
            <person name="Anvar Y."/>
            <person name="Smit S."/>
            <person name="Van Straalen N."/>
            <person name="Roelofs D."/>
        </authorList>
    </citation>
    <scope>NUCLEOTIDE SEQUENCE [LARGE SCALE GENOMIC DNA]</scope>
    <source>
        <strain evidence="9 10">VU population</strain>
        <tissue evidence="9">Whole body</tissue>
    </source>
</reference>
<evidence type="ECO:0000256" key="2">
    <source>
        <dbReference type="ARBA" id="ARBA00022723"/>
    </source>
</evidence>
<evidence type="ECO:0000256" key="5">
    <source>
        <dbReference type="ARBA" id="ARBA00023049"/>
    </source>
</evidence>
<dbReference type="GO" id="GO:0004222">
    <property type="term" value="F:metalloendopeptidase activity"/>
    <property type="evidence" value="ECO:0007669"/>
    <property type="project" value="UniProtKB-UniRule"/>
</dbReference>
<evidence type="ECO:0000256" key="3">
    <source>
        <dbReference type="ARBA" id="ARBA00022801"/>
    </source>
</evidence>
<gene>
    <name evidence="9" type="ORF">Fcan01_20842</name>
</gene>
<dbReference type="Proteomes" id="UP000198287">
    <property type="component" value="Unassembled WGS sequence"/>
</dbReference>
<keyword evidence="5 6" id="KW-0482">Metalloprotease</keyword>
<dbReference type="InterPro" id="IPR001506">
    <property type="entry name" value="Peptidase_M12A"/>
</dbReference>
<dbReference type="EMBL" id="LNIX01000019">
    <property type="protein sequence ID" value="OXA44640.1"/>
    <property type="molecule type" value="Genomic_DNA"/>
</dbReference>
<proteinExistence type="predicted"/>
<dbReference type="InterPro" id="IPR024079">
    <property type="entry name" value="MetalloPept_cat_dom_sf"/>
</dbReference>
<evidence type="ECO:0000256" key="4">
    <source>
        <dbReference type="ARBA" id="ARBA00022833"/>
    </source>
</evidence>
<evidence type="ECO:0000259" key="8">
    <source>
        <dbReference type="PROSITE" id="PS51864"/>
    </source>
</evidence>
<dbReference type="PRINTS" id="PR00480">
    <property type="entry name" value="ASTACIN"/>
</dbReference>
<evidence type="ECO:0000313" key="10">
    <source>
        <dbReference type="Proteomes" id="UP000198287"/>
    </source>
</evidence>
<name>A0A226DHM8_FOLCA</name>
<dbReference type="PROSITE" id="PS51864">
    <property type="entry name" value="ASTACIN"/>
    <property type="match status" value="1"/>
</dbReference>
<dbReference type="EC" id="3.4.24.-" evidence="7"/>
<dbReference type="SUPFAM" id="SSF55486">
    <property type="entry name" value="Metalloproteases ('zincins'), catalytic domain"/>
    <property type="match status" value="1"/>
</dbReference>
<comment type="caution">
    <text evidence="6">Lacks conserved residue(s) required for the propagation of feature annotation.</text>
</comment>
<feature type="binding site" evidence="6">
    <location>
        <position position="168"/>
    </location>
    <ligand>
        <name>Zn(2+)</name>
        <dbReference type="ChEBI" id="CHEBI:29105"/>
        <note>catalytic</note>
    </ligand>
</feature>
<feature type="active site" evidence="6">
    <location>
        <position position="159"/>
    </location>
</feature>
<keyword evidence="1 6" id="KW-0645">Protease</keyword>
<sequence length="386" mass="42927">MQRFSVIFALFCGIVAIQAVPVVRPLPPTKPENYTKPMDYPDFVNPVFDLKFTEEQIKAKSGLPDERYRWRNGFIVHPDRAFTQSEYAVINDALYELSTHLCIQILMWPQDSNPTGDYVEIMRGGADSGCWSYLGRLGGRQELNLQYNGCIHKYIVIHESIHALGYDHEQCRTDRDDYVNVLYENIIPEYRFAFDITAGSTTFGVPYDTASIMQYASTSFSSNGQSTIVTKSGAQIPTNTVLTGNDIAKLQPLKLWPVVARYLNLSNIILSKTLKKSNLFQRKIIMENSDVYSMSSDELKAEEKRLTARLGAVNEAMKLKNGSATFSRPWATGADSTTVSPVTTSAGQASIPNVPVSNQGALQMQPSGGGLTFNVSGNNNNVNIRF</sequence>
<dbReference type="STRING" id="158441.A0A226DHM8"/>
<feature type="domain" description="Peptidase M12A" evidence="8">
    <location>
        <begin position="61"/>
        <end position="278"/>
    </location>
</feature>
<evidence type="ECO:0000256" key="1">
    <source>
        <dbReference type="ARBA" id="ARBA00022670"/>
    </source>
</evidence>
<dbReference type="PANTHER" id="PTHR10127">
    <property type="entry name" value="DISCOIDIN, CUB, EGF, LAMININ , AND ZINC METALLOPROTEASE DOMAIN CONTAINING"/>
    <property type="match status" value="1"/>
</dbReference>
<dbReference type="InterPro" id="IPR006026">
    <property type="entry name" value="Peptidase_Metallo"/>
</dbReference>
<evidence type="ECO:0000313" key="9">
    <source>
        <dbReference type="EMBL" id="OXA44640.1"/>
    </source>
</evidence>
<keyword evidence="4 6" id="KW-0862">Zinc</keyword>
<feature type="binding site" evidence="6">
    <location>
        <position position="162"/>
    </location>
    <ligand>
        <name>Zn(2+)</name>
        <dbReference type="ChEBI" id="CHEBI:29105"/>
        <note>catalytic</note>
    </ligand>
</feature>
<feature type="signal peptide" evidence="7">
    <location>
        <begin position="1"/>
        <end position="19"/>
    </location>
</feature>
<dbReference type="Gene3D" id="3.40.390.10">
    <property type="entry name" value="Collagenase (Catalytic Domain)"/>
    <property type="match status" value="1"/>
</dbReference>
<dbReference type="GO" id="GO:0006508">
    <property type="term" value="P:proteolysis"/>
    <property type="evidence" value="ECO:0007669"/>
    <property type="project" value="UniProtKB-KW"/>
</dbReference>
<organism evidence="9 10">
    <name type="scientific">Folsomia candida</name>
    <name type="common">Springtail</name>
    <dbReference type="NCBI Taxonomy" id="158441"/>
    <lineage>
        <taxon>Eukaryota</taxon>
        <taxon>Metazoa</taxon>
        <taxon>Ecdysozoa</taxon>
        <taxon>Arthropoda</taxon>
        <taxon>Hexapoda</taxon>
        <taxon>Collembola</taxon>
        <taxon>Entomobryomorpha</taxon>
        <taxon>Isotomoidea</taxon>
        <taxon>Isotomidae</taxon>
        <taxon>Proisotominae</taxon>
        <taxon>Folsomia</taxon>
    </lineage>
</organism>
<comment type="caution">
    <text evidence="9">The sequence shown here is derived from an EMBL/GenBank/DDBJ whole genome shotgun (WGS) entry which is preliminary data.</text>
</comment>
<dbReference type="Pfam" id="PF01400">
    <property type="entry name" value="Astacin"/>
    <property type="match status" value="1"/>
</dbReference>
<dbReference type="SMART" id="SM00235">
    <property type="entry name" value="ZnMc"/>
    <property type="match status" value="1"/>
</dbReference>
<dbReference type="AlphaFoldDB" id="A0A226DHM8"/>
<evidence type="ECO:0000256" key="6">
    <source>
        <dbReference type="PROSITE-ProRule" id="PRU01211"/>
    </source>
</evidence>
<keyword evidence="10" id="KW-1185">Reference proteome</keyword>
<feature type="chain" id="PRO_5011823783" description="Metalloendopeptidase" evidence="7">
    <location>
        <begin position="20"/>
        <end position="386"/>
    </location>
</feature>
<dbReference type="GO" id="GO:0008270">
    <property type="term" value="F:zinc ion binding"/>
    <property type="evidence" value="ECO:0007669"/>
    <property type="project" value="UniProtKB-UniRule"/>
</dbReference>
<dbReference type="CDD" id="cd04280">
    <property type="entry name" value="ZnMc_astacin_like"/>
    <property type="match status" value="1"/>
</dbReference>
<keyword evidence="3 6" id="KW-0378">Hydrolase</keyword>
<comment type="cofactor">
    <cofactor evidence="6 7">
        <name>Zn(2+)</name>
        <dbReference type="ChEBI" id="CHEBI:29105"/>
    </cofactor>
    <text evidence="6 7">Binds 1 zinc ion per subunit.</text>
</comment>
<accession>A0A226DHM8</accession>
<evidence type="ECO:0000256" key="7">
    <source>
        <dbReference type="RuleBase" id="RU361183"/>
    </source>
</evidence>